<keyword evidence="1" id="KW-1133">Transmembrane helix</keyword>
<dbReference type="KEGG" id="bpb:bpr_II242"/>
<gene>
    <name evidence="2" type="ordered locus">bpr_II242</name>
</gene>
<keyword evidence="3" id="KW-1185">Reference proteome</keyword>
<organism evidence="2 3">
    <name type="scientific">Butyrivibrio proteoclasticus (strain ATCC 51982 / DSM 14932 / B316)</name>
    <name type="common">Clostridium proteoclasticum</name>
    <dbReference type="NCBI Taxonomy" id="515622"/>
    <lineage>
        <taxon>Bacteria</taxon>
        <taxon>Bacillati</taxon>
        <taxon>Bacillota</taxon>
        <taxon>Clostridia</taxon>
        <taxon>Lachnospirales</taxon>
        <taxon>Lachnospiraceae</taxon>
        <taxon>Butyrivibrio</taxon>
    </lineage>
</organism>
<evidence type="ECO:0000313" key="3">
    <source>
        <dbReference type="Proteomes" id="UP000001299"/>
    </source>
</evidence>
<evidence type="ECO:0000313" key="2">
    <source>
        <dbReference type="EMBL" id="ADL36179.1"/>
    </source>
</evidence>
<reference evidence="2 3" key="1">
    <citation type="journal article" date="2010" name="PLoS ONE">
        <title>The glycobiome of the rumen bacterium Butyrivibrio proteoclasticus B316(T) highlights adaptation to a polysaccharide-rich environment.</title>
        <authorList>
            <person name="Kelly W.J."/>
            <person name="Leahy S.C."/>
            <person name="Altermann E."/>
            <person name="Yeoman C.J."/>
            <person name="Dunne J.C."/>
            <person name="Kong Z."/>
            <person name="Pacheco D.M."/>
            <person name="Li D."/>
            <person name="Noel S.J."/>
            <person name="Moon C.D."/>
            <person name="Cookson A.L."/>
            <person name="Attwood G.T."/>
        </authorList>
    </citation>
    <scope>NUCLEOTIDE SEQUENCE [LARGE SCALE GENOMIC DNA]</scope>
    <source>
        <strain evidence="3">ATCC 51982 / DSM 14932 / B316</strain>
        <plasmid evidence="3">Plasmid pCY360</plasmid>
    </source>
</reference>
<proteinExistence type="predicted"/>
<geneLocation type="plasmid" evidence="2 3">
    <name>pCY360</name>
</geneLocation>
<dbReference type="HOGENOM" id="CLU_1275735_0_0_9"/>
<dbReference type="EMBL" id="CP001812">
    <property type="protein sequence ID" value="ADL36179.1"/>
    <property type="molecule type" value="Genomic_DNA"/>
</dbReference>
<keyword evidence="1" id="KW-0812">Transmembrane</keyword>
<dbReference type="AlphaFoldDB" id="E0S447"/>
<evidence type="ECO:0000256" key="1">
    <source>
        <dbReference type="SAM" id="Phobius"/>
    </source>
</evidence>
<dbReference type="RefSeq" id="WP_013282828.1">
    <property type="nucleotide sequence ID" value="NC_014389.1"/>
</dbReference>
<keyword evidence="1" id="KW-0472">Membrane</keyword>
<accession>E0S447</accession>
<dbReference type="Proteomes" id="UP000001299">
    <property type="component" value="Plasmid pCY360"/>
</dbReference>
<feature type="transmembrane region" description="Helical" evidence="1">
    <location>
        <begin position="12"/>
        <end position="32"/>
    </location>
</feature>
<name>E0S447_BUTPB</name>
<keyword evidence="2" id="KW-0614">Plasmid</keyword>
<protein>
    <submittedName>
        <fullName evidence="2">Uncharacterized protein</fullName>
    </submittedName>
</protein>
<sequence>MKKIQIPTKLKILFVAVGFVALYAFLFLAQFWNPIDFGKLFNKNAKEETVDVAPAEISKDEISKEPEEASRLALRFSEIISSDTYTVIIKAKDITYYYSQDGTDDIYMGRYENGKFKDQYKLSEIELKSWSDGEWHDMKLSDDVYECLTDFTEALDVTGNLVSLKVTNEETEEVYSDKYTEWATVTGKEGEILKVDIKGDYHTLNCTLLPYATEFE</sequence>